<dbReference type="GO" id="GO:0005975">
    <property type="term" value="P:carbohydrate metabolic process"/>
    <property type="evidence" value="ECO:0007669"/>
    <property type="project" value="InterPro"/>
</dbReference>
<reference evidence="2" key="1">
    <citation type="submission" date="2022-08" db="EMBL/GenBank/DDBJ databases">
        <authorList>
            <person name="Li F."/>
        </authorList>
    </citation>
    <scope>NUCLEOTIDE SEQUENCE</scope>
    <source>
        <strain evidence="2">MQZ15Z-1</strain>
    </source>
</reference>
<dbReference type="SUPFAM" id="SSF51445">
    <property type="entry name" value="(Trans)glycosidases"/>
    <property type="match status" value="1"/>
</dbReference>
<dbReference type="InterPro" id="IPR017853">
    <property type="entry name" value="GH"/>
</dbReference>
<dbReference type="Proteomes" id="UP001151088">
    <property type="component" value="Unassembled WGS sequence"/>
</dbReference>
<protein>
    <submittedName>
        <fullName evidence="2">Glycosyl hydrolase family 18 protein</fullName>
    </submittedName>
</protein>
<evidence type="ECO:0000313" key="2">
    <source>
        <dbReference type="EMBL" id="MCS0496118.1"/>
    </source>
</evidence>
<evidence type="ECO:0000313" key="3">
    <source>
        <dbReference type="Proteomes" id="UP001151088"/>
    </source>
</evidence>
<proteinExistence type="predicted"/>
<name>A0A9X2T7J9_9HYPH</name>
<dbReference type="AlphaFoldDB" id="A0A9X2T7J9"/>
<dbReference type="Pfam" id="PF00704">
    <property type="entry name" value="Glyco_hydro_18"/>
    <property type="match status" value="1"/>
</dbReference>
<dbReference type="InterPro" id="IPR001223">
    <property type="entry name" value="Glyco_hydro18_cat"/>
</dbReference>
<dbReference type="RefSeq" id="WP_258733273.1">
    <property type="nucleotide sequence ID" value="NZ_JANTHZ010000005.1"/>
</dbReference>
<keyword evidence="2" id="KW-0378">Hydrolase</keyword>
<feature type="domain" description="GH18" evidence="1">
    <location>
        <begin position="48"/>
        <end position="246"/>
    </location>
</feature>
<organism evidence="2 3">
    <name type="scientific">Ancylobacter mangrovi</name>
    <dbReference type="NCBI Taxonomy" id="2972472"/>
    <lineage>
        <taxon>Bacteria</taxon>
        <taxon>Pseudomonadati</taxon>
        <taxon>Pseudomonadota</taxon>
        <taxon>Alphaproteobacteria</taxon>
        <taxon>Hyphomicrobiales</taxon>
        <taxon>Xanthobacteraceae</taxon>
        <taxon>Ancylobacter</taxon>
    </lineage>
</organism>
<dbReference type="GO" id="GO:0016787">
    <property type="term" value="F:hydrolase activity"/>
    <property type="evidence" value="ECO:0007669"/>
    <property type="project" value="UniProtKB-KW"/>
</dbReference>
<accession>A0A9X2T7J9</accession>
<evidence type="ECO:0000259" key="1">
    <source>
        <dbReference type="Pfam" id="PF00704"/>
    </source>
</evidence>
<sequence>MVRHPHPAADRHPGPLRQFGLLTLALLCALPALASSAGAEPRRPFLAYQASWEAPPASSGAQTSLAGLPAYITHVALAFVKPDLVYPGGLDLSATGLQYPYSGAVLRDAIAALKRRNRETKVLLAVGGATYGGWDRLDTDALARLVADLGADGVDIDYEPKHPSCVALSGRVHCADDLFSIRLVEQVRAALPRPLVVSIAGWSVGAYGEGAFADAPPRSQWRGSMLALLRSPAAGALDLVSIMSYDAGPSYRPEDAFRAYRALWKGPLALGVQVEPGTNGGPRFTLAYTGSILAAVADDPLAGAMLYALELEPPGPPGPDNPDYRSLAAAICVTLDLADCSALVP</sequence>
<keyword evidence="3" id="KW-1185">Reference proteome</keyword>
<dbReference type="Gene3D" id="3.20.20.80">
    <property type="entry name" value="Glycosidases"/>
    <property type="match status" value="1"/>
</dbReference>
<dbReference type="EMBL" id="JANTHZ010000005">
    <property type="protein sequence ID" value="MCS0496118.1"/>
    <property type="molecule type" value="Genomic_DNA"/>
</dbReference>
<gene>
    <name evidence="2" type="ORF">NVS89_13525</name>
</gene>
<comment type="caution">
    <text evidence="2">The sequence shown here is derived from an EMBL/GenBank/DDBJ whole genome shotgun (WGS) entry which is preliminary data.</text>
</comment>